<proteinExistence type="inferred from homology"/>
<dbReference type="EMBL" id="CP041253">
    <property type="protein sequence ID" value="QDH79848.1"/>
    <property type="molecule type" value="Genomic_DNA"/>
</dbReference>
<dbReference type="PANTHER" id="PTHR45713">
    <property type="entry name" value="FTP DOMAIN-CONTAINING PROTEIN"/>
    <property type="match status" value="1"/>
</dbReference>
<evidence type="ECO:0000313" key="9">
    <source>
        <dbReference type="EMBL" id="QDH79848.1"/>
    </source>
</evidence>
<dbReference type="Proteomes" id="UP000316614">
    <property type="component" value="Chromosome"/>
</dbReference>
<dbReference type="GO" id="GO:0042806">
    <property type="term" value="F:fucose binding"/>
    <property type="evidence" value="ECO:0007669"/>
    <property type="project" value="UniProtKB-ARBA"/>
</dbReference>
<evidence type="ECO:0000256" key="3">
    <source>
        <dbReference type="ARBA" id="ARBA00011233"/>
    </source>
</evidence>
<keyword evidence="4" id="KW-0479">Metal-binding</keyword>
<dbReference type="Pfam" id="PF22633">
    <property type="entry name" value="F5_F8_type_C_2"/>
    <property type="match status" value="1"/>
</dbReference>
<dbReference type="SMART" id="SM00607">
    <property type="entry name" value="FTP"/>
    <property type="match status" value="1"/>
</dbReference>
<comment type="function">
    <text evidence="1">Acts as a defensive agent. Recognizes blood group fucosylated oligosaccharides including A, B, H and Lewis B-type antigens. Does not recognize Lewis A antigen and has low affinity for monovalent haptens.</text>
</comment>
<evidence type="ECO:0000256" key="6">
    <source>
        <dbReference type="ARBA" id="ARBA00022837"/>
    </source>
</evidence>
<name>A0A514CJ48_9BACT</name>
<protein>
    <submittedName>
        <fullName evidence="9">DUF1735 domain-containing protein</fullName>
    </submittedName>
</protein>
<evidence type="ECO:0000256" key="2">
    <source>
        <dbReference type="ARBA" id="ARBA00010147"/>
    </source>
</evidence>
<evidence type="ECO:0000259" key="8">
    <source>
        <dbReference type="PROSITE" id="PS50022"/>
    </source>
</evidence>
<dbReference type="InterPro" id="IPR006585">
    <property type="entry name" value="FTP1"/>
</dbReference>
<dbReference type="AlphaFoldDB" id="A0A514CJ48"/>
<feature type="domain" description="F5/8 type C" evidence="8">
    <location>
        <begin position="159"/>
        <end position="319"/>
    </location>
</feature>
<dbReference type="PROSITE" id="PS50022">
    <property type="entry name" value="FA58C_3"/>
    <property type="match status" value="1"/>
</dbReference>
<accession>A0A514CJ48</accession>
<reference evidence="9 10" key="1">
    <citation type="submission" date="2019-06" db="EMBL/GenBank/DDBJ databases">
        <title>Echinicola alkalisoli sp. nov. isolated from saline soil.</title>
        <authorList>
            <person name="Sun J.-Q."/>
            <person name="Xu L."/>
        </authorList>
    </citation>
    <scope>NUCLEOTIDE SEQUENCE [LARGE SCALE GENOMIC DNA]</scope>
    <source>
        <strain evidence="9 10">LN3S3</strain>
    </source>
</reference>
<organism evidence="9 10">
    <name type="scientific">Echinicola soli</name>
    <dbReference type="NCBI Taxonomy" id="2591634"/>
    <lineage>
        <taxon>Bacteria</taxon>
        <taxon>Pseudomonadati</taxon>
        <taxon>Bacteroidota</taxon>
        <taxon>Cytophagia</taxon>
        <taxon>Cytophagales</taxon>
        <taxon>Cyclobacteriaceae</taxon>
        <taxon>Echinicola</taxon>
    </lineage>
</organism>
<keyword evidence="6" id="KW-0106">Calcium</keyword>
<dbReference type="GO" id="GO:0010185">
    <property type="term" value="P:regulation of cellular defense response"/>
    <property type="evidence" value="ECO:0007669"/>
    <property type="project" value="UniProtKB-ARBA"/>
</dbReference>
<evidence type="ECO:0000256" key="1">
    <source>
        <dbReference type="ARBA" id="ARBA00002219"/>
    </source>
</evidence>
<keyword evidence="5" id="KW-0430">Lectin</keyword>
<evidence type="ECO:0000256" key="7">
    <source>
        <dbReference type="ARBA" id="ARBA00023157"/>
    </source>
</evidence>
<dbReference type="InterPro" id="IPR013728">
    <property type="entry name" value="BT_3987-like_N"/>
</dbReference>
<comment type="subunit">
    <text evidence="3">Homotrimer.</text>
</comment>
<evidence type="ECO:0000313" key="10">
    <source>
        <dbReference type="Proteomes" id="UP000316614"/>
    </source>
</evidence>
<evidence type="ECO:0000256" key="5">
    <source>
        <dbReference type="ARBA" id="ARBA00022734"/>
    </source>
</evidence>
<sequence>MNKRKLNRIYAGLLGLLVVLGSGCGNEEEQRPELNGVYMTPTSPSIVEKKEIILGKGNFAKVDLAVALYQIADEDVKVTIAQNNSLVKAYNEKHGTDYLEIPEEYIQFSTKSPVIEKGKMASSPIELNINSESLLFATSYMLPLEIMSVEGGNIQMNKSMNIKYYNIQGGPPPNIAVGKPTSQKSTAHGGISSRAVDGNTNGFWANGSITHTGTRDQDWWEVDLEEISPLITTIKLYNRMDGGPSTRLSDFHVFVSDVPFESTVLSETMAQEGVFDYFFEGPAGEVTEIPVDRTGRYIRVQLEGRTEPLSLAEVEVLAL</sequence>
<keyword evidence="7" id="KW-1015">Disulfide bond</keyword>
<dbReference type="PANTHER" id="PTHR45713:SF6">
    <property type="entry name" value="F5_8 TYPE C DOMAIN-CONTAINING PROTEIN"/>
    <property type="match status" value="1"/>
</dbReference>
<gene>
    <name evidence="9" type="ORF">FKX85_12725</name>
</gene>
<dbReference type="SUPFAM" id="SSF49785">
    <property type="entry name" value="Galactose-binding domain-like"/>
    <property type="match status" value="1"/>
</dbReference>
<dbReference type="Pfam" id="PF08522">
    <property type="entry name" value="BT_3987-like_N"/>
    <property type="match status" value="1"/>
</dbReference>
<dbReference type="KEGG" id="echi:FKX85_12725"/>
<dbReference type="InterPro" id="IPR051941">
    <property type="entry name" value="BG_Antigen-Binding_Lectin"/>
</dbReference>
<dbReference type="Gene3D" id="2.60.40.1740">
    <property type="entry name" value="hypothetical protein (bacova_03559)"/>
    <property type="match status" value="1"/>
</dbReference>
<dbReference type="Gene3D" id="2.60.120.260">
    <property type="entry name" value="Galactose-binding domain-like"/>
    <property type="match status" value="1"/>
</dbReference>
<comment type="similarity">
    <text evidence="2">Belongs to the fucolectin family.</text>
</comment>
<evidence type="ECO:0000256" key="4">
    <source>
        <dbReference type="ARBA" id="ARBA00022723"/>
    </source>
</evidence>
<dbReference type="InterPro" id="IPR008979">
    <property type="entry name" value="Galactose-bd-like_sf"/>
</dbReference>
<dbReference type="PROSITE" id="PS51257">
    <property type="entry name" value="PROKAR_LIPOPROTEIN"/>
    <property type="match status" value="1"/>
</dbReference>
<dbReference type="OrthoDB" id="974735at2"/>
<dbReference type="GO" id="GO:0046872">
    <property type="term" value="F:metal ion binding"/>
    <property type="evidence" value="ECO:0007669"/>
    <property type="project" value="UniProtKB-KW"/>
</dbReference>
<dbReference type="InterPro" id="IPR000421">
    <property type="entry name" value="FA58C"/>
</dbReference>
<keyword evidence="10" id="KW-1185">Reference proteome</keyword>
<dbReference type="RefSeq" id="WP_141615087.1">
    <property type="nucleotide sequence ID" value="NZ_CP041253.1"/>
</dbReference>